<dbReference type="OrthoDB" id="277808at2"/>
<dbReference type="GO" id="GO:0016020">
    <property type="term" value="C:membrane"/>
    <property type="evidence" value="ECO:0007669"/>
    <property type="project" value="GOC"/>
</dbReference>
<comment type="caution">
    <text evidence="2">The sequence shown here is derived from an EMBL/GenBank/DDBJ whole genome shotgun (WGS) entry which is preliminary data.</text>
</comment>
<dbReference type="Pfam" id="PF04488">
    <property type="entry name" value="Gly_transf_sug"/>
    <property type="match status" value="1"/>
</dbReference>
<name>L8J545_9GAMM</name>
<dbReference type="RefSeq" id="WP_007469415.1">
    <property type="nucleotide sequence ID" value="NZ_AMZO01000033.1"/>
</dbReference>
<reference evidence="2 3" key="1">
    <citation type="submission" date="2012-12" db="EMBL/GenBank/DDBJ databases">
        <title>Genome Assembly of Photobacterium sp. AK15.</title>
        <authorList>
            <person name="Khatri I."/>
            <person name="Vaidya B."/>
            <person name="Srinivas T.N.R."/>
            <person name="Subramanian S."/>
            <person name="Pinnaka A."/>
        </authorList>
    </citation>
    <scope>NUCLEOTIDE SEQUENCE [LARGE SCALE GENOMIC DNA]</scope>
    <source>
        <strain evidence="2 3">AK15</strain>
    </source>
</reference>
<keyword evidence="2" id="KW-0328">Glycosyltransferase</keyword>
<gene>
    <name evidence="2" type="ORF">C942_03080</name>
</gene>
<dbReference type="PANTHER" id="PTHR32385:SF15">
    <property type="entry name" value="INOSITOL PHOSPHOCERAMIDE MANNOSYLTRANSFERASE 1"/>
    <property type="match status" value="1"/>
</dbReference>
<organism evidence="2 3">
    <name type="scientific">Photobacterium marinum</name>
    <dbReference type="NCBI Taxonomy" id="1056511"/>
    <lineage>
        <taxon>Bacteria</taxon>
        <taxon>Pseudomonadati</taxon>
        <taxon>Pseudomonadota</taxon>
        <taxon>Gammaproteobacteria</taxon>
        <taxon>Vibrionales</taxon>
        <taxon>Vibrionaceae</taxon>
        <taxon>Photobacterium</taxon>
    </lineage>
</organism>
<dbReference type="SUPFAM" id="SSF53448">
    <property type="entry name" value="Nucleotide-diphospho-sugar transferases"/>
    <property type="match status" value="1"/>
</dbReference>
<evidence type="ECO:0000256" key="1">
    <source>
        <dbReference type="ARBA" id="ARBA00022679"/>
    </source>
</evidence>
<evidence type="ECO:0000313" key="3">
    <source>
        <dbReference type="Proteomes" id="UP000011134"/>
    </source>
</evidence>
<dbReference type="InterPro" id="IPR007577">
    <property type="entry name" value="GlycoTrfase_DXD_sugar-bd_CS"/>
</dbReference>
<dbReference type="GO" id="GO:0051999">
    <property type="term" value="P:mannosyl-inositol phosphorylceramide biosynthetic process"/>
    <property type="evidence" value="ECO:0007669"/>
    <property type="project" value="TreeGrafter"/>
</dbReference>
<sequence>MMNFIILLTNRLSKVVGNLCKVLSYPFHWLFPKKRFEIPVYSRAKIRSSKHSEIPKVIWQTNYSNKSTLPVYLNYLFNRLMSLDHDYYYVSTEERKEFIKNNAPDEVYRCYCRINDGAAQADLWRLVVLHLKGGIYMDIDANLVWPLSRITEGRDHVFIKNSNDTQITNFFLATKPGNEVYQKTIDKVVENIKNHDASQGVYSTTGPAVLEEVLEGEDVYVRSYRYTSIQGSFTNEYFQYMDKPRGKWIHTKAEDLISRDEDTEGQN</sequence>
<dbReference type="GO" id="GO:0000030">
    <property type="term" value="F:mannosyltransferase activity"/>
    <property type="evidence" value="ECO:0007669"/>
    <property type="project" value="TreeGrafter"/>
</dbReference>
<dbReference type="Gene3D" id="3.90.550.20">
    <property type="match status" value="1"/>
</dbReference>
<dbReference type="EMBL" id="AMZO01000033">
    <property type="protein sequence ID" value="ELR64000.1"/>
    <property type="molecule type" value="Genomic_DNA"/>
</dbReference>
<protein>
    <submittedName>
        <fullName evidence="2">Mannosyltransferase OCH1</fullName>
    </submittedName>
</protein>
<dbReference type="PANTHER" id="PTHR32385">
    <property type="entry name" value="MANNOSYL PHOSPHORYLINOSITOL CERAMIDE SYNTHASE"/>
    <property type="match status" value="1"/>
</dbReference>
<dbReference type="InterPro" id="IPR029044">
    <property type="entry name" value="Nucleotide-diphossugar_trans"/>
</dbReference>
<accession>L8J545</accession>
<keyword evidence="3" id="KW-1185">Reference proteome</keyword>
<keyword evidence="1 2" id="KW-0808">Transferase</keyword>
<dbReference type="PATRIC" id="fig|1056511.3.peg.4003"/>
<proteinExistence type="predicted"/>
<dbReference type="AlphaFoldDB" id="L8J545"/>
<dbReference type="InterPro" id="IPR051706">
    <property type="entry name" value="Glycosyltransferase_domain"/>
</dbReference>
<dbReference type="Proteomes" id="UP000011134">
    <property type="component" value="Unassembled WGS sequence"/>
</dbReference>
<evidence type="ECO:0000313" key="2">
    <source>
        <dbReference type="EMBL" id="ELR64000.1"/>
    </source>
</evidence>